<dbReference type="Pfam" id="PF14490">
    <property type="entry name" value="HHH_RecD2"/>
    <property type="match status" value="1"/>
</dbReference>
<dbReference type="GO" id="GO:0017116">
    <property type="term" value="F:single-stranded DNA helicase activity"/>
    <property type="evidence" value="ECO:0007669"/>
    <property type="project" value="TreeGrafter"/>
</dbReference>
<dbReference type="GO" id="GO:0006310">
    <property type="term" value="P:DNA recombination"/>
    <property type="evidence" value="ECO:0007669"/>
    <property type="project" value="InterPro"/>
</dbReference>
<feature type="domain" description="Helix-hairpin-helix DNA-binding motif class 1" evidence="4">
    <location>
        <begin position="195"/>
        <end position="214"/>
    </location>
</feature>
<dbReference type="GO" id="GO:0009338">
    <property type="term" value="C:exodeoxyribonuclease V complex"/>
    <property type="evidence" value="ECO:0007669"/>
    <property type="project" value="TreeGrafter"/>
</dbReference>
<dbReference type="CDD" id="cd17933">
    <property type="entry name" value="DEXSc_RecD-like"/>
    <property type="match status" value="1"/>
</dbReference>
<dbReference type="PANTHER" id="PTHR43788">
    <property type="entry name" value="DNA2/NAM7 HELICASE FAMILY MEMBER"/>
    <property type="match status" value="1"/>
</dbReference>
<keyword evidence="1 3" id="KW-0547">Nucleotide-binding</keyword>
<evidence type="ECO:0000256" key="3">
    <source>
        <dbReference type="HAMAP-Rule" id="MF_01488"/>
    </source>
</evidence>
<dbReference type="EMBL" id="CAADFK010000094">
    <property type="protein sequence ID" value="VFK16373.1"/>
    <property type="molecule type" value="Genomic_DNA"/>
</dbReference>
<dbReference type="SMART" id="SM00278">
    <property type="entry name" value="HhH1"/>
    <property type="match status" value="2"/>
</dbReference>
<feature type="binding site" evidence="3">
    <location>
        <begin position="358"/>
        <end position="362"/>
    </location>
    <ligand>
        <name>ATP</name>
        <dbReference type="ChEBI" id="CHEBI:30616"/>
    </ligand>
</feature>
<keyword evidence="3" id="KW-0347">Helicase</keyword>
<dbReference type="Pfam" id="PF13538">
    <property type="entry name" value="UvrD_C_2"/>
    <property type="match status" value="1"/>
</dbReference>
<proteinExistence type="inferred from homology"/>
<dbReference type="Gene3D" id="2.30.30.940">
    <property type="match status" value="1"/>
</dbReference>
<dbReference type="InterPro" id="IPR027785">
    <property type="entry name" value="UvrD-like_helicase_C"/>
</dbReference>
<dbReference type="Pfam" id="PF23139">
    <property type="entry name" value="OB_YrrC"/>
    <property type="match status" value="1"/>
</dbReference>
<dbReference type="GO" id="GO:0003677">
    <property type="term" value="F:DNA binding"/>
    <property type="evidence" value="ECO:0007669"/>
    <property type="project" value="UniProtKB-UniRule"/>
</dbReference>
<dbReference type="CDD" id="cd18809">
    <property type="entry name" value="SF1_C_RecD"/>
    <property type="match status" value="1"/>
</dbReference>
<dbReference type="InterPro" id="IPR006345">
    <property type="entry name" value="RecD2"/>
</dbReference>
<dbReference type="GO" id="GO:0043139">
    <property type="term" value="F:5'-3' DNA helicase activity"/>
    <property type="evidence" value="ECO:0007669"/>
    <property type="project" value="UniProtKB-UniRule"/>
</dbReference>
<dbReference type="InterPro" id="IPR010994">
    <property type="entry name" value="RuvA_2-like"/>
</dbReference>
<dbReference type="HAMAP" id="MF_01488">
    <property type="entry name" value="RecD2"/>
    <property type="match status" value="1"/>
</dbReference>
<dbReference type="SMART" id="SM00382">
    <property type="entry name" value="AAA"/>
    <property type="match status" value="1"/>
</dbReference>
<dbReference type="InterPro" id="IPR003583">
    <property type="entry name" value="Hlx-hairpin-Hlx_DNA-bd_motif"/>
</dbReference>
<dbReference type="InterPro" id="IPR029493">
    <property type="entry name" value="RecD2-like_HHH"/>
</dbReference>
<dbReference type="SUPFAM" id="SSF47781">
    <property type="entry name" value="RuvA domain 2-like"/>
    <property type="match status" value="1"/>
</dbReference>
<dbReference type="SUPFAM" id="SSF52540">
    <property type="entry name" value="P-loop containing nucleoside triphosphate hydrolases"/>
    <property type="match status" value="2"/>
</dbReference>
<evidence type="ECO:0000256" key="2">
    <source>
        <dbReference type="ARBA" id="ARBA00022840"/>
    </source>
</evidence>
<comment type="catalytic activity">
    <reaction evidence="3">
        <text>ATP + H2O = ADP + phosphate + H(+)</text>
        <dbReference type="Rhea" id="RHEA:13065"/>
        <dbReference type="ChEBI" id="CHEBI:15377"/>
        <dbReference type="ChEBI" id="CHEBI:15378"/>
        <dbReference type="ChEBI" id="CHEBI:30616"/>
        <dbReference type="ChEBI" id="CHEBI:43474"/>
        <dbReference type="ChEBI" id="CHEBI:456216"/>
        <dbReference type="EC" id="5.6.2.3"/>
    </reaction>
</comment>
<dbReference type="GO" id="GO:0016887">
    <property type="term" value="F:ATP hydrolysis activity"/>
    <property type="evidence" value="ECO:0007669"/>
    <property type="project" value="RHEA"/>
</dbReference>
<dbReference type="Gene3D" id="3.40.50.300">
    <property type="entry name" value="P-loop containing nucleotide triphosphate hydrolases"/>
    <property type="match status" value="2"/>
</dbReference>
<feature type="domain" description="AAA+ ATPase" evidence="5">
    <location>
        <begin position="347"/>
        <end position="557"/>
    </location>
</feature>
<organism evidence="6">
    <name type="scientific">Candidatus Kentrum sp. LPFa</name>
    <dbReference type="NCBI Taxonomy" id="2126335"/>
    <lineage>
        <taxon>Bacteria</taxon>
        <taxon>Pseudomonadati</taxon>
        <taxon>Pseudomonadota</taxon>
        <taxon>Gammaproteobacteria</taxon>
        <taxon>Candidatus Kentrum</taxon>
    </lineage>
</organism>
<dbReference type="NCBIfam" id="TIGR01448">
    <property type="entry name" value="recD_rel"/>
    <property type="match status" value="1"/>
</dbReference>
<keyword evidence="3" id="KW-0238">DNA-binding</keyword>
<evidence type="ECO:0000313" key="6">
    <source>
        <dbReference type="EMBL" id="VFK16373.1"/>
    </source>
</evidence>
<reference evidence="6" key="1">
    <citation type="submission" date="2019-02" db="EMBL/GenBank/DDBJ databases">
        <authorList>
            <person name="Gruber-Vodicka R. H."/>
            <person name="Seah K. B. B."/>
        </authorList>
    </citation>
    <scope>NUCLEOTIDE SEQUENCE</scope>
    <source>
        <strain evidence="6">BECK_S313</strain>
    </source>
</reference>
<dbReference type="PANTHER" id="PTHR43788:SF6">
    <property type="entry name" value="DNA HELICASE B"/>
    <property type="match status" value="1"/>
</dbReference>
<dbReference type="InterPro" id="IPR027417">
    <property type="entry name" value="P-loop_NTPase"/>
</dbReference>
<dbReference type="InterPro" id="IPR055446">
    <property type="entry name" value="RecD2_N_OB"/>
</dbReference>
<comment type="similarity">
    <text evidence="3">Belongs to the RecD family. RecD2 subfamily.</text>
</comment>
<feature type="domain" description="Helix-hairpin-helix DNA-binding motif class 1" evidence="4">
    <location>
        <begin position="131"/>
        <end position="150"/>
    </location>
</feature>
<dbReference type="Pfam" id="PF14520">
    <property type="entry name" value="HHH_5"/>
    <property type="match status" value="1"/>
</dbReference>
<dbReference type="InterPro" id="IPR050534">
    <property type="entry name" value="Coronavir_polyprotein_1ab"/>
</dbReference>
<dbReference type="GO" id="GO:0006281">
    <property type="term" value="P:DNA repair"/>
    <property type="evidence" value="ECO:0007669"/>
    <property type="project" value="InterPro"/>
</dbReference>
<dbReference type="GO" id="GO:0005524">
    <property type="term" value="F:ATP binding"/>
    <property type="evidence" value="ECO:0007669"/>
    <property type="project" value="UniProtKB-UniRule"/>
</dbReference>
<comment type="function">
    <text evidence="3">DNA-dependent ATPase and ATP-dependent 5'-3' DNA helicase. Has no activity on blunt DNA or DNA with 3'-overhangs, requires at least 10 bases of 5'-ssDNA for helicase activity.</text>
</comment>
<keyword evidence="3" id="KW-0413">Isomerase</keyword>
<dbReference type="Pfam" id="PF18335">
    <property type="entry name" value="SH3_13"/>
    <property type="match status" value="1"/>
</dbReference>
<dbReference type="InterPro" id="IPR003593">
    <property type="entry name" value="AAA+_ATPase"/>
</dbReference>
<sequence length="733" mass="80412">MRAPKTIDEKCVINERLSGAVTRIVFHNPENGFCVLRVKARGFFDPVTVVSAAASVTAGEQVECQGHWANDPTHGRQFHADHLQIVPPGTREGIERYLGSGMVRGIGPHFAGKLVRTFGEQVFQVIEKEPERLTEVPGLGPKRKSQIIEAWAGQRAVQDIMVFLRSYGIGSARAVRIFKTYGNDAIARVRENPYRLASDIRGMGFATADTLAERLGIPRDSLMRARAGVLHVLQELSVEGHCARQRNLLITDASALLSIPAAIIENAIDEEIRGERLVQESIGDQACIFLATLRNAEISVAKHIGRLLRHPAPWGKIDAEKAAPWIEEKTGLALSDSQRQAVFAAVNGKVTVITGGPGVGKTTVIDGILRILRAKGADPCLCAPTGRAAKRLSESAGFPASTMHRALEFDPRIMGFKRCQEYPLETDLVILDEASMVDVTLMNRFLRAIPDRAALIMVGDVDQLPSIGPGSILSDLIASSRITVARLTEIFRQAATSQIVANAHLVNQGIVPERSRPEAPLSDFYVVAADSPLAIRSKLLQIVTERIPRRFGFDPVRELQVLTPTNRGPLGAQALNAELQTHLNPHVESGVTRFGWTLAPGDKVVQRVNNYDKEVFNGDIGHVLRVDEKEKEIIVDVDGRNVLYTFDDLDELSLAYAMTIHKAQGSEYPAVVILLGTQHYTLLARNLLYTAITRGRKLVVVLCQAKALSMAVRNTPSARRLTKLAERLRDIPD</sequence>
<dbReference type="EC" id="5.6.2.3" evidence="3"/>
<dbReference type="InterPro" id="IPR041451">
    <property type="entry name" value="RecD2_SH13"/>
</dbReference>
<evidence type="ECO:0000259" key="4">
    <source>
        <dbReference type="SMART" id="SM00278"/>
    </source>
</evidence>
<keyword evidence="3" id="KW-0378">Hydrolase</keyword>
<gene>
    <name evidence="3" type="primary">recD2</name>
    <name evidence="6" type="ORF">BECKLPF1236B_GA0070989_109411</name>
</gene>
<keyword evidence="2 3" id="KW-0067">ATP-binding</keyword>
<dbReference type="Pfam" id="PF13245">
    <property type="entry name" value="AAA_19"/>
    <property type="match status" value="1"/>
</dbReference>
<dbReference type="Gene3D" id="1.10.10.2220">
    <property type="match status" value="1"/>
</dbReference>
<evidence type="ECO:0000259" key="5">
    <source>
        <dbReference type="SMART" id="SM00382"/>
    </source>
</evidence>
<name>A0A450WH47_9GAMM</name>
<protein>
    <recommendedName>
        <fullName evidence="3">ATP-dependent RecD2 DNA helicase</fullName>
        <ecNumber evidence="3">5.6.2.3</ecNumber>
    </recommendedName>
    <alternativeName>
        <fullName evidence="3">DNA 5'-3' helicase subunit RecD2</fullName>
    </alternativeName>
</protein>
<dbReference type="Gene3D" id="1.10.150.20">
    <property type="entry name" value="5' to 3' exonuclease, C-terminal subdomain"/>
    <property type="match status" value="1"/>
</dbReference>
<evidence type="ECO:0000256" key="1">
    <source>
        <dbReference type="ARBA" id="ARBA00022741"/>
    </source>
</evidence>
<accession>A0A450WH47</accession>
<dbReference type="AlphaFoldDB" id="A0A450WH47"/>